<evidence type="ECO:0000259" key="4">
    <source>
        <dbReference type="Pfam" id="PF00155"/>
    </source>
</evidence>
<dbReference type="Gene3D" id="3.90.1150.10">
    <property type="entry name" value="Aspartate Aminotransferase, domain 1"/>
    <property type="match status" value="1"/>
</dbReference>
<dbReference type="HOGENOM" id="CLU_015846_11_2_0"/>
<keyword evidence="3" id="KW-0663">Pyridoxal phosphate</keyword>
<dbReference type="SUPFAM" id="SSF53383">
    <property type="entry name" value="PLP-dependent transferases"/>
    <property type="match status" value="1"/>
</dbReference>
<gene>
    <name evidence="5" type="ORF">HMPREF0202_01468</name>
</gene>
<dbReference type="Gene3D" id="3.40.640.10">
    <property type="entry name" value="Type I PLP-dependent aspartate aminotransferase-like (Major domain)"/>
    <property type="match status" value="1"/>
</dbReference>
<keyword evidence="2" id="KW-0808">Transferase</keyword>
<comment type="caution">
    <text evidence="5">The sequence shown here is derived from an EMBL/GenBank/DDBJ whole genome shotgun (WGS) entry which is preliminary data.</text>
</comment>
<evidence type="ECO:0000256" key="3">
    <source>
        <dbReference type="ARBA" id="ARBA00022898"/>
    </source>
</evidence>
<organism evidence="5 6">
    <name type="scientific">Cetobacterium somerae ATCC BAA-474</name>
    <dbReference type="NCBI Taxonomy" id="1319815"/>
    <lineage>
        <taxon>Bacteria</taxon>
        <taxon>Fusobacteriati</taxon>
        <taxon>Fusobacteriota</taxon>
        <taxon>Fusobacteriia</taxon>
        <taxon>Fusobacteriales</taxon>
        <taxon>Fusobacteriaceae</taxon>
        <taxon>Cetobacterium</taxon>
    </lineage>
</organism>
<dbReference type="InterPro" id="IPR004839">
    <property type="entry name" value="Aminotransferase_I/II_large"/>
</dbReference>
<evidence type="ECO:0000313" key="6">
    <source>
        <dbReference type="Proteomes" id="UP000017081"/>
    </source>
</evidence>
<evidence type="ECO:0000313" key="5">
    <source>
        <dbReference type="EMBL" id="ERT68660.1"/>
    </source>
</evidence>
<dbReference type="PANTHER" id="PTHR13693">
    <property type="entry name" value="CLASS II AMINOTRANSFERASE/8-AMINO-7-OXONONANOATE SYNTHASE"/>
    <property type="match status" value="1"/>
</dbReference>
<name>U7VAX2_9FUSO</name>
<dbReference type="eggNOG" id="COG0156">
    <property type="taxonomic scope" value="Bacteria"/>
</dbReference>
<dbReference type="InterPro" id="IPR015421">
    <property type="entry name" value="PyrdxlP-dep_Trfase_major"/>
</dbReference>
<comment type="cofactor">
    <cofactor evidence="1">
        <name>pyridoxal 5'-phosphate</name>
        <dbReference type="ChEBI" id="CHEBI:597326"/>
    </cofactor>
</comment>
<proteinExistence type="predicted"/>
<dbReference type="EMBL" id="AXZF01000054">
    <property type="protein sequence ID" value="ERT68660.1"/>
    <property type="molecule type" value="Genomic_DNA"/>
</dbReference>
<dbReference type="Pfam" id="PF00155">
    <property type="entry name" value="Aminotran_1_2"/>
    <property type="match status" value="1"/>
</dbReference>
<sequence>MLKEKIKKELENFKDENRFRKLTILNQDFLNLSSNDYMGFGNNALLIEEFYKKYPNLALSSSSSRLISGSYSLVMKLEELAENIYKKPVLFFNSGFDCNCCVIETFCDEKTLVISDKLNHASIHDGILHSKATLLRYKHLDLSHLKILLKKNKDKFENIFVISETIYSMDGDCVHLEELISLKKEFNFSLVIDEAHSFGVYSYGMAHSKNLIEHIDFLTIPLGKGGGSTGSYLICNQLYKDYIINKGRKFIYTTALPPINIAWNIFILEKMELFKDKRQYLIELQELAHSLIKKYNMNTLSTTHIISIIIGDNERLDKITNYLKEKKYFVYGVKEPTVPKGTSRIRIGLSPSLSKDNIIDFFQELNYALNTFF</sequence>
<feature type="domain" description="Aminotransferase class I/classII large" evidence="4">
    <location>
        <begin position="28"/>
        <end position="358"/>
    </location>
</feature>
<evidence type="ECO:0000256" key="2">
    <source>
        <dbReference type="ARBA" id="ARBA00022679"/>
    </source>
</evidence>
<dbReference type="GO" id="GO:0009102">
    <property type="term" value="P:biotin biosynthetic process"/>
    <property type="evidence" value="ECO:0007669"/>
    <property type="project" value="TreeGrafter"/>
</dbReference>
<dbReference type="InterPro" id="IPR015424">
    <property type="entry name" value="PyrdxlP-dep_Trfase"/>
</dbReference>
<dbReference type="GO" id="GO:0008710">
    <property type="term" value="F:8-amino-7-oxononanoate synthase activity"/>
    <property type="evidence" value="ECO:0007669"/>
    <property type="project" value="TreeGrafter"/>
</dbReference>
<dbReference type="RefSeq" id="WP_023051006.1">
    <property type="nucleotide sequence ID" value="NZ_CP173065.2"/>
</dbReference>
<dbReference type="AlphaFoldDB" id="U7VAX2"/>
<accession>U7VAX2</accession>
<keyword evidence="6" id="KW-1185">Reference proteome</keyword>
<dbReference type="PANTHER" id="PTHR13693:SF100">
    <property type="entry name" value="8-AMINO-7-OXONONANOATE SYNTHASE"/>
    <property type="match status" value="1"/>
</dbReference>
<protein>
    <recommendedName>
        <fullName evidence="4">Aminotransferase class I/classII large domain-containing protein</fullName>
    </recommendedName>
</protein>
<dbReference type="STRING" id="1319815.HMPREF0202_01468"/>
<dbReference type="GO" id="GO:0030170">
    <property type="term" value="F:pyridoxal phosphate binding"/>
    <property type="evidence" value="ECO:0007669"/>
    <property type="project" value="InterPro"/>
</dbReference>
<dbReference type="InterPro" id="IPR015422">
    <property type="entry name" value="PyrdxlP-dep_Trfase_small"/>
</dbReference>
<dbReference type="InterPro" id="IPR050087">
    <property type="entry name" value="AON_synthase_class-II"/>
</dbReference>
<reference evidence="5 6" key="1">
    <citation type="submission" date="2013-08" db="EMBL/GenBank/DDBJ databases">
        <authorList>
            <person name="Weinstock G."/>
            <person name="Sodergren E."/>
            <person name="Wylie T."/>
            <person name="Fulton L."/>
            <person name="Fulton R."/>
            <person name="Fronick C."/>
            <person name="O'Laughlin M."/>
            <person name="Godfrey J."/>
            <person name="Miner T."/>
            <person name="Herter B."/>
            <person name="Appelbaum E."/>
            <person name="Cordes M."/>
            <person name="Lek S."/>
            <person name="Wollam A."/>
            <person name="Pepin K.H."/>
            <person name="Palsikar V.B."/>
            <person name="Mitreva M."/>
            <person name="Wilson R.K."/>
        </authorList>
    </citation>
    <scope>NUCLEOTIDE SEQUENCE [LARGE SCALE GENOMIC DNA]</scope>
    <source>
        <strain evidence="5 6">ATCC BAA-474</strain>
    </source>
</reference>
<dbReference type="Proteomes" id="UP000017081">
    <property type="component" value="Unassembled WGS sequence"/>
</dbReference>
<evidence type="ECO:0000256" key="1">
    <source>
        <dbReference type="ARBA" id="ARBA00001933"/>
    </source>
</evidence>
<dbReference type="PATRIC" id="fig|1319815.3.peg.1413"/>